<dbReference type="EMBL" id="LJUI01000081">
    <property type="protein sequence ID" value="KPK68326.1"/>
    <property type="molecule type" value="Genomic_DNA"/>
</dbReference>
<feature type="repeat" description="TPR" evidence="1">
    <location>
        <begin position="672"/>
        <end position="705"/>
    </location>
</feature>
<dbReference type="PROSITE" id="PS50005">
    <property type="entry name" value="TPR"/>
    <property type="match status" value="1"/>
</dbReference>
<comment type="caution">
    <text evidence="3">The sequence shown here is derived from an EMBL/GenBank/DDBJ whole genome shotgun (WGS) entry which is preliminary data.</text>
</comment>
<dbReference type="Proteomes" id="UP000051717">
    <property type="component" value="Unassembled WGS sequence"/>
</dbReference>
<organism evidence="3 4">
    <name type="scientific">candidate division TA06 bacterium SM23_40</name>
    <dbReference type="NCBI Taxonomy" id="1703774"/>
    <lineage>
        <taxon>Bacteria</taxon>
        <taxon>Bacteria division TA06</taxon>
    </lineage>
</organism>
<dbReference type="PANTHER" id="PTHR16214:SF3">
    <property type="entry name" value="TRANSMEMBRANE PROTEIN 260"/>
    <property type="match status" value="1"/>
</dbReference>
<dbReference type="Gene3D" id="1.25.40.10">
    <property type="entry name" value="Tetratricopeptide repeat domain"/>
    <property type="match status" value="1"/>
</dbReference>
<keyword evidence="2" id="KW-0472">Membrane</keyword>
<dbReference type="AlphaFoldDB" id="A0A0S8G5Z3"/>
<dbReference type="InterPro" id="IPR052724">
    <property type="entry name" value="GT117_domain-containing"/>
</dbReference>
<dbReference type="SUPFAM" id="SSF48452">
    <property type="entry name" value="TPR-like"/>
    <property type="match status" value="1"/>
</dbReference>
<dbReference type="InterPro" id="IPR029058">
    <property type="entry name" value="AB_hydrolase_fold"/>
</dbReference>
<evidence type="ECO:0000256" key="2">
    <source>
        <dbReference type="SAM" id="Phobius"/>
    </source>
</evidence>
<accession>A0A0S8G5Z3</accession>
<dbReference type="SMART" id="SM00028">
    <property type="entry name" value="TPR"/>
    <property type="match status" value="2"/>
</dbReference>
<dbReference type="Gene3D" id="3.40.50.1820">
    <property type="entry name" value="alpha/beta hydrolase"/>
    <property type="match status" value="1"/>
</dbReference>
<evidence type="ECO:0000313" key="4">
    <source>
        <dbReference type="Proteomes" id="UP000051717"/>
    </source>
</evidence>
<dbReference type="SUPFAM" id="SSF53474">
    <property type="entry name" value="alpha/beta-Hydrolases"/>
    <property type="match status" value="1"/>
</dbReference>
<evidence type="ECO:0000313" key="3">
    <source>
        <dbReference type="EMBL" id="KPK68326.1"/>
    </source>
</evidence>
<sequence>MSKYRMDLESRVARAIAVTVHLAIILVGSFACGRAAGSPSEMSAPVRGVTDLTLRDVATIHLPQGALPEGTVLSLASAERPRAALPEGERLVSAVVHVAPDDLAFRKPVSLRIFFDTRRLPRGTSGPDGRVSVALHNGYSWIRVGDAAVDTEKGSVSAEVYHGGEFVVLVRERDWGIVEAPLSRGATPIIVVSGLPMGRGEWADFERYSRTRGMGPVWTFEYPLDQGVERAAQLLAAEVSRLSERHGSFQFDLVGHGVGGLVALRFGLDPELCGERIARAIITLGTPTRGTEMADEERVLGILASAGDLGDTLDARELAVLFSVLEAMGRHRSDLLPNGENEVLTAIEGLNAAFRRKAFTFGKGGCPRYRVECLSGSRSLLPARLAAYGPAEIRDGEGDTYISVASTLLTPIEDAPFAVDHFRLIHRNEVFDDVLGYIGLGGIAWPELFESIGTHEGRLRIVDVWEKEFLLNQGDERSLAVLLDLARNFLRSTERDAILFTNGDNDTYPLWYVQVKDSIRPDVAVANLSLLNTSVFIKYLKGDPHRAPITLSDAEIDSLRAVKEDGRLVRRVSDQVVGHLIEENGWERPLYYAVTLNPTNMALFDPHRRILEGLVYHVLPAGPGEEPSTAVDVDICLRNLEELYSYEGLFDDHNSLRSDLDPDLRMIISNYAALYFAVGEEFQEQDQHERAMTMFRKGLSFAPGHASPRLALAELSLEMGEDEEAEHWYREAFRADPGSFSALEALARYYFDHDRRAEGMRILARWLERHPDDERVLELMTGAPVQ</sequence>
<dbReference type="InterPro" id="IPR011990">
    <property type="entry name" value="TPR-like_helical_dom_sf"/>
</dbReference>
<gene>
    <name evidence="3" type="ORF">AMJ82_08570</name>
</gene>
<feature type="transmembrane region" description="Helical" evidence="2">
    <location>
        <begin position="12"/>
        <end position="31"/>
    </location>
</feature>
<dbReference type="Pfam" id="PF14559">
    <property type="entry name" value="TPR_19"/>
    <property type="match status" value="1"/>
</dbReference>
<proteinExistence type="predicted"/>
<protein>
    <submittedName>
        <fullName evidence="3">Uncharacterized protein</fullName>
    </submittedName>
</protein>
<keyword evidence="1" id="KW-0802">TPR repeat</keyword>
<evidence type="ECO:0000256" key="1">
    <source>
        <dbReference type="PROSITE-ProRule" id="PRU00339"/>
    </source>
</evidence>
<reference evidence="3 4" key="1">
    <citation type="journal article" date="2015" name="Microbiome">
        <title>Genomic resolution of linkages in carbon, nitrogen, and sulfur cycling among widespread estuary sediment bacteria.</title>
        <authorList>
            <person name="Baker B.J."/>
            <person name="Lazar C.S."/>
            <person name="Teske A.P."/>
            <person name="Dick G.J."/>
        </authorList>
    </citation>
    <scope>NUCLEOTIDE SEQUENCE [LARGE SCALE GENOMIC DNA]</scope>
    <source>
        <strain evidence="3">SM23_40</strain>
    </source>
</reference>
<dbReference type="Gene3D" id="2.60.220.30">
    <property type="match status" value="1"/>
</dbReference>
<dbReference type="PROSITE" id="PS51257">
    <property type="entry name" value="PROKAR_LIPOPROTEIN"/>
    <property type="match status" value="1"/>
</dbReference>
<dbReference type="PATRIC" id="fig|1703774.3.peg.477"/>
<dbReference type="InterPro" id="IPR019734">
    <property type="entry name" value="TPR_rpt"/>
</dbReference>
<keyword evidence="2" id="KW-0812">Transmembrane</keyword>
<keyword evidence="2" id="KW-1133">Transmembrane helix</keyword>
<dbReference type="PANTHER" id="PTHR16214">
    <property type="entry name" value="TRANSMEMBRANE PROTEIN 260"/>
    <property type="match status" value="1"/>
</dbReference>
<name>A0A0S8G5Z3_UNCT6</name>